<proteinExistence type="predicted"/>
<sequence length="64" mass="6523">MAKRVGSGALASSSACILGNSIHCNHSSACMLSMQKGSVLAKASASGGVNLPQRQIPHGLFNRL</sequence>
<accession>A0A4U9V4P9</accession>
<evidence type="ECO:0000313" key="1">
    <source>
        <dbReference type="EMBL" id="VTR39869.1"/>
    </source>
</evidence>
<protein>
    <submittedName>
        <fullName evidence="1">Uncharacterized protein</fullName>
    </submittedName>
</protein>
<dbReference type="PROSITE" id="PS51257">
    <property type="entry name" value="PROKAR_LIPOPROTEIN"/>
    <property type="match status" value="1"/>
</dbReference>
<dbReference type="AlphaFoldDB" id="A0A4U9V4P9"/>
<name>A0A4U9V4P9_SERFO</name>
<organism evidence="1">
    <name type="scientific">Serratia fonticola</name>
    <dbReference type="NCBI Taxonomy" id="47917"/>
    <lineage>
        <taxon>Bacteria</taxon>
        <taxon>Pseudomonadati</taxon>
        <taxon>Pseudomonadota</taxon>
        <taxon>Gammaproteobacteria</taxon>
        <taxon>Enterobacterales</taxon>
        <taxon>Yersiniaceae</taxon>
        <taxon>Serratia</taxon>
    </lineage>
</organism>
<gene>
    <name evidence="1" type="ORF">NCTC12965_04410</name>
</gene>
<dbReference type="EMBL" id="CABEEZ010000097">
    <property type="protein sequence ID" value="VTR39869.1"/>
    <property type="molecule type" value="Genomic_DNA"/>
</dbReference>
<reference evidence="1" key="1">
    <citation type="submission" date="2019-05" db="EMBL/GenBank/DDBJ databases">
        <authorList>
            <consortium name="Pathogen Informatics"/>
        </authorList>
    </citation>
    <scope>NUCLEOTIDE SEQUENCE [LARGE SCALE GENOMIC DNA]</scope>
    <source>
        <strain evidence="1">NCTC12965</strain>
    </source>
</reference>